<reference evidence="1 2" key="1">
    <citation type="journal article" date="2021" name="Hortic Res">
        <title>High-quality reference genome and annotation aids understanding of berry development for evergreen blueberry (Vaccinium darrowii).</title>
        <authorList>
            <person name="Yu J."/>
            <person name="Hulse-Kemp A.M."/>
            <person name="Babiker E."/>
            <person name="Staton M."/>
        </authorList>
    </citation>
    <scope>NUCLEOTIDE SEQUENCE [LARGE SCALE GENOMIC DNA]</scope>
    <source>
        <strain evidence="2">cv. NJ 8807/NJ 8810</strain>
        <tissue evidence="1">Young leaf</tissue>
    </source>
</reference>
<evidence type="ECO:0000313" key="1">
    <source>
        <dbReference type="EMBL" id="KAH7833353.1"/>
    </source>
</evidence>
<name>A0ACB7WYB9_9ERIC</name>
<accession>A0ACB7WYB9</accession>
<gene>
    <name evidence="1" type="ORF">Vadar_005417</name>
</gene>
<sequence>MEDLVDGGAYPMETLPPTAVIATAFSPPAPPVTDDGAPPTPTTVDGAPTSPKPTSEGVEDQGKLTRVAAFPIGINSERFICALEWAGVVLAEVEDDDEDDEEEESEEEEEEDTDTQPSSKKSKKSH</sequence>
<proteinExistence type="predicted"/>
<evidence type="ECO:0000313" key="2">
    <source>
        <dbReference type="Proteomes" id="UP000828048"/>
    </source>
</evidence>
<keyword evidence="2" id="KW-1185">Reference proteome</keyword>
<dbReference type="Proteomes" id="UP000828048">
    <property type="component" value="Chromosome 2"/>
</dbReference>
<dbReference type="EMBL" id="CM037152">
    <property type="protein sequence ID" value="KAH7833353.1"/>
    <property type="molecule type" value="Genomic_DNA"/>
</dbReference>
<protein>
    <submittedName>
        <fullName evidence="1">Uncharacterized protein</fullName>
    </submittedName>
</protein>
<organism evidence="1 2">
    <name type="scientific">Vaccinium darrowii</name>
    <dbReference type="NCBI Taxonomy" id="229202"/>
    <lineage>
        <taxon>Eukaryota</taxon>
        <taxon>Viridiplantae</taxon>
        <taxon>Streptophyta</taxon>
        <taxon>Embryophyta</taxon>
        <taxon>Tracheophyta</taxon>
        <taxon>Spermatophyta</taxon>
        <taxon>Magnoliopsida</taxon>
        <taxon>eudicotyledons</taxon>
        <taxon>Gunneridae</taxon>
        <taxon>Pentapetalae</taxon>
        <taxon>asterids</taxon>
        <taxon>Ericales</taxon>
        <taxon>Ericaceae</taxon>
        <taxon>Vaccinioideae</taxon>
        <taxon>Vaccinieae</taxon>
        <taxon>Vaccinium</taxon>
    </lineage>
</organism>
<comment type="caution">
    <text evidence="1">The sequence shown here is derived from an EMBL/GenBank/DDBJ whole genome shotgun (WGS) entry which is preliminary data.</text>
</comment>